<dbReference type="OrthoDB" id="3632147at2"/>
<dbReference type="KEGG" id="ssyi:EKG83_00295"/>
<keyword evidence="1" id="KW-0328">Glycosyltransferase</keyword>
<evidence type="ECO:0000256" key="2">
    <source>
        <dbReference type="ARBA" id="ARBA00022679"/>
    </source>
</evidence>
<evidence type="ECO:0000259" key="3">
    <source>
        <dbReference type="Pfam" id="PF00534"/>
    </source>
</evidence>
<feature type="domain" description="Glycosyl transferase family 1" evidence="3">
    <location>
        <begin position="432"/>
        <end position="599"/>
    </location>
</feature>
<keyword evidence="5" id="KW-1185">Reference proteome</keyword>
<organism evidence="4 5">
    <name type="scientific">Saccharothrix syringae</name>
    <name type="common">Nocardiopsis syringae</name>
    <dbReference type="NCBI Taxonomy" id="103733"/>
    <lineage>
        <taxon>Bacteria</taxon>
        <taxon>Bacillati</taxon>
        <taxon>Actinomycetota</taxon>
        <taxon>Actinomycetes</taxon>
        <taxon>Pseudonocardiales</taxon>
        <taxon>Pseudonocardiaceae</taxon>
        <taxon>Saccharothrix</taxon>
    </lineage>
</organism>
<protein>
    <submittedName>
        <fullName evidence="4">Glycosyltransferase family 1 protein</fullName>
    </submittedName>
</protein>
<sequence length="630" mass="67298">MTAFVELPDRPVGHWFELRGWATGVGSAGELVVHVADRPAAVREADFPGAPEGASGWVAATTSAVPSGLQPVTVRGPGGALLTTAVVEVGAADGEGPLWLADLDSPAADATVTGDLVLVSGWGLLDSRAPSLVEVYVEGSPVTRARTRLPRPDVAAAYPDFPEAGVSGFEARVPVDLPPGADRRVSVRVRMSTAGVGEWSAPVRFATVRNPAGGASDDLLARRLVEQTGRMLARVEPRTDPRHVLVFTHSLAIGGGQLWLQELLTGLVDKHDWSATVVTPIDGPLRDDCAALGVPVHLTSHYRTSDIASYEGHVGELALLAKASGAGVALVNTLGAFGAADAAKRAGLPTAWVVHESFELADFSFLNWGPAGLAPAVKQRWEHSLGEVDRLLFVADATREMFAPRSRPHRCRTIRYGTPMVRFGGRISEHRRREARAELGVPQDALLLLNVGVVEPRKGQAALIAAVGRIRRLFPDLRLAVVGQHPTPYGLALDELVERGDLADAVRLVPIQRDPTPWFHAADLFVNSSDVESLPRSILEAVCCGLPVLASDVFGAREMIDDGATGWLFEPNDVDALTVALLRALETPRDRRREVAEAAFARLRDWLDPTGYADEYSEVLSTIATQGTTA</sequence>
<dbReference type="EMBL" id="CP034550">
    <property type="protein sequence ID" value="QFZ16107.1"/>
    <property type="molecule type" value="Genomic_DNA"/>
</dbReference>
<name>A0A5Q0GPU2_SACSY</name>
<evidence type="ECO:0000313" key="4">
    <source>
        <dbReference type="EMBL" id="QFZ16107.1"/>
    </source>
</evidence>
<dbReference type="Gene3D" id="3.40.50.2000">
    <property type="entry name" value="Glycogen Phosphorylase B"/>
    <property type="match status" value="2"/>
</dbReference>
<dbReference type="AlphaFoldDB" id="A0A5Q0GPU2"/>
<accession>A0A5Q0GPU2</accession>
<dbReference type="Pfam" id="PF00534">
    <property type="entry name" value="Glycos_transf_1"/>
    <property type="match status" value="1"/>
</dbReference>
<keyword evidence="2 4" id="KW-0808">Transferase</keyword>
<proteinExistence type="predicted"/>
<evidence type="ECO:0000256" key="1">
    <source>
        <dbReference type="ARBA" id="ARBA00022676"/>
    </source>
</evidence>
<gene>
    <name evidence="4" type="ORF">EKG83_00295</name>
</gene>
<dbReference type="InterPro" id="IPR001296">
    <property type="entry name" value="Glyco_trans_1"/>
</dbReference>
<dbReference type="GO" id="GO:0016757">
    <property type="term" value="F:glycosyltransferase activity"/>
    <property type="evidence" value="ECO:0007669"/>
    <property type="project" value="UniProtKB-KW"/>
</dbReference>
<dbReference type="PANTHER" id="PTHR12526:SF510">
    <property type="entry name" value="D-INOSITOL 3-PHOSPHATE GLYCOSYLTRANSFERASE"/>
    <property type="match status" value="1"/>
</dbReference>
<dbReference type="PANTHER" id="PTHR12526">
    <property type="entry name" value="GLYCOSYLTRANSFERASE"/>
    <property type="match status" value="1"/>
</dbReference>
<dbReference type="RefSeq" id="WP_033428136.1">
    <property type="nucleotide sequence ID" value="NZ_CP034550.1"/>
</dbReference>
<dbReference type="Proteomes" id="UP000325787">
    <property type="component" value="Chromosome"/>
</dbReference>
<evidence type="ECO:0000313" key="5">
    <source>
        <dbReference type="Proteomes" id="UP000325787"/>
    </source>
</evidence>
<dbReference type="CDD" id="cd03801">
    <property type="entry name" value="GT4_PimA-like"/>
    <property type="match status" value="1"/>
</dbReference>
<dbReference type="SUPFAM" id="SSF53756">
    <property type="entry name" value="UDP-Glycosyltransferase/glycogen phosphorylase"/>
    <property type="match status" value="1"/>
</dbReference>
<reference evidence="5" key="1">
    <citation type="journal article" date="2021" name="Curr. Microbiol.">
        <title>Complete genome of nocamycin-producing strain Saccharothrix syringae NRRL B-16468 reveals the biosynthetic potential for secondary metabolites.</title>
        <authorList>
            <person name="Mo X."/>
            <person name="Yang S."/>
        </authorList>
    </citation>
    <scope>NUCLEOTIDE SEQUENCE [LARGE SCALE GENOMIC DNA]</scope>
    <source>
        <strain evidence="5">ATCC 51364 / DSM 43886 / JCM 6844 / KCTC 9398 / NBRC 14523 / NRRL B-16468 / INA 2240</strain>
    </source>
</reference>